<evidence type="ECO:0000313" key="1">
    <source>
        <dbReference type="EMBL" id="QDU24267.1"/>
    </source>
</evidence>
<dbReference type="RefSeq" id="WP_145244435.1">
    <property type="nucleotide sequence ID" value="NZ_CP036273.1"/>
</dbReference>
<reference evidence="1 2" key="1">
    <citation type="submission" date="2019-02" db="EMBL/GenBank/DDBJ databases">
        <title>Deep-cultivation of Planctomycetes and their phenomic and genomic characterization uncovers novel biology.</title>
        <authorList>
            <person name="Wiegand S."/>
            <person name="Jogler M."/>
            <person name="Boedeker C."/>
            <person name="Pinto D."/>
            <person name="Vollmers J."/>
            <person name="Rivas-Marin E."/>
            <person name="Kohn T."/>
            <person name="Peeters S.H."/>
            <person name="Heuer A."/>
            <person name="Rast P."/>
            <person name="Oberbeckmann S."/>
            <person name="Bunk B."/>
            <person name="Jeske O."/>
            <person name="Meyerdierks A."/>
            <person name="Storesund J.E."/>
            <person name="Kallscheuer N."/>
            <person name="Luecker S."/>
            <person name="Lage O.M."/>
            <person name="Pohl T."/>
            <person name="Merkel B.J."/>
            <person name="Hornburger P."/>
            <person name="Mueller R.-W."/>
            <person name="Bruemmer F."/>
            <person name="Labrenz M."/>
            <person name="Spormann A.M."/>
            <person name="Op den Camp H."/>
            <person name="Overmann J."/>
            <person name="Amann R."/>
            <person name="Jetten M.S.M."/>
            <person name="Mascher T."/>
            <person name="Medema M.H."/>
            <person name="Devos D.P."/>
            <person name="Kaster A.-K."/>
            <person name="Ovreas L."/>
            <person name="Rohde M."/>
            <person name="Galperin M.Y."/>
            <person name="Jogler C."/>
        </authorList>
    </citation>
    <scope>NUCLEOTIDE SEQUENCE [LARGE SCALE GENOMIC DNA]</scope>
    <source>
        <strain evidence="1 2">ETA_A1</strain>
    </source>
</reference>
<dbReference type="EMBL" id="CP036273">
    <property type="protein sequence ID" value="QDU24267.1"/>
    <property type="molecule type" value="Genomic_DNA"/>
</dbReference>
<protein>
    <submittedName>
        <fullName evidence="1">Uncharacterized protein</fullName>
    </submittedName>
</protein>
<evidence type="ECO:0000313" key="2">
    <source>
        <dbReference type="Proteomes" id="UP000319576"/>
    </source>
</evidence>
<gene>
    <name evidence="1" type="ORF">ETAA1_62810</name>
</gene>
<accession>A0A517Y3E8</accession>
<keyword evidence="2" id="KW-1185">Reference proteome</keyword>
<sequence>MTETEPAFAPNPTIQAQLAELKELEALYPVPTWAEVMPDWKWLHESQAAGTFDPEYKYGGLCVAIYNRRVVGTDTDRLQLRIDASRELGIHPERLVVTDFYPNEPHQES</sequence>
<dbReference type="Proteomes" id="UP000319576">
    <property type="component" value="Chromosome"/>
</dbReference>
<organism evidence="1 2">
    <name type="scientific">Urbifossiella limnaea</name>
    <dbReference type="NCBI Taxonomy" id="2528023"/>
    <lineage>
        <taxon>Bacteria</taxon>
        <taxon>Pseudomonadati</taxon>
        <taxon>Planctomycetota</taxon>
        <taxon>Planctomycetia</taxon>
        <taxon>Gemmatales</taxon>
        <taxon>Gemmataceae</taxon>
        <taxon>Urbifossiella</taxon>
    </lineage>
</organism>
<dbReference type="KEGG" id="uli:ETAA1_62810"/>
<proteinExistence type="predicted"/>
<dbReference type="AlphaFoldDB" id="A0A517Y3E8"/>
<name>A0A517Y3E8_9BACT</name>